<dbReference type="Proteomes" id="UP000620139">
    <property type="component" value="Unassembled WGS sequence"/>
</dbReference>
<organism evidence="5 6">
    <name type="scientific">Inhella gelatinilytica</name>
    <dbReference type="NCBI Taxonomy" id="2795030"/>
    <lineage>
        <taxon>Bacteria</taxon>
        <taxon>Pseudomonadati</taxon>
        <taxon>Pseudomonadota</taxon>
        <taxon>Betaproteobacteria</taxon>
        <taxon>Burkholderiales</taxon>
        <taxon>Sphaerotilaceae</taxon>
        <taxon>Inhella</taxon>
    </lineage>
</organism>
<dbReference type="Gene3D" id="3.30.1360.20">
    <property type="entry name" value="Transcriptional coactivator/pterin dehydratase"/>
    <property type="match status" value="1"/>
</dbReference>
<keyword evidence="6" id="KW-1185">Reference proteome</keyword>
<evidence type="ECO:0000313" key="6">
    <source>
        <dbReference type="Proteomes" id="UP000620139"/>
    </source>
</evidence>
<dbReference type="EMBL" id="JAEDAL010000012">
    <property type="protein sequence ID" value="MBH9554336.1"/>
    <property type="molecule type" value="Genomic_DNA"/>
</dbReference>
<evidence type="ECO:0000256" key="2">
    <source>
        <dbReference type="ARBA" id="ARBA00006472"/>
    </source>
</evidence>
<dbReference type="RefSeq" id="WP_216860168.1">
    <property type="nucleotide sequence ID" value="NZ_JAEDAL010000012.1"/>
</dbReference>
<reference evidence="5" key="1">
    <citation type="submission" date="2020-12" db="EMBL/GenBank/DDBJ databases">
        <title>The genome sequence of Inhella sp. 4Y17.</title>
        <authorList>
            <person name="Liu Y."/>
        </authorList>
    </citation>
    <scope>NUCLEOTIDE SEQUENCE</scope>
    <source>
        <strain evidence="5">4Y10</strain>
    </source>
</reference>
<dbReference type="PANTHER" id="PTHR12599">
    <property type="entry name" value="PTERIN-4-ALPHA-CARBINOLAMINE DEHYDRATASE"/>
    <property type="match status" value="1"/>
</dbReference>
<dbReference type="AlphaFoldDB" id="A0A931IZ92"/>
<dbReference type="InterPro" id="IPR001533">
    <property type="entry name" value="Pterin_deHydtase"/>
</dbReference>
<accession>A0A931IZ92</accession>
<sequence length="115" mass="12518">MTQTLNLLTARCTAHAPALSAQDQAFYLAQLPGWAVEGNALVGRFGFDNFREVMDFANAVAEVAETHDHHPELSLRYRQAVVRFSTHSAGDQVTLNDVICAVQVSHLPEAAGQRG</sequence>
<keyword evidence="4" id="KW-0456">Lyase</keyword>
<evidence type="ECO:0000256" key="1">
    <source>
        <dbReference type="ARBA" id="ARBA00001554"/>
    </source>
</evidence>
<dbReference type="GO" id="GO:0008124">
    <property type="term" value="F:4-alpha-hydroxytetrahydrobiopterin dehydratase activity"/>
    <property type="evidence" value="ECO:0007669"/>
    <property type="project" value="UniProtKB-EC"/>
</dbReference>
<evidence type="ECO:0000256" key="3">
    <source>
        <dbReference type="ARBA" id="ARBA00013252"/>
    </source>
</evidence>
<comment type="caution">
    <text evidence="5">The sequence shown here is derived from an EMBL/GenBank/DDBJ whole genome shotgun (WGS) entry which is preliminary data.</text>
</comment>
<dbReference type="EC" id="4.2.1.96" evidence="3"/>
<dbReference type="GO" id="GO:0006729">
    <property type="term" value="P:tetrahydrobiopterin biosynthetic process"/>
    <property type="evidence" value="ECO:0007669"/>
    <property type="project" value="InterPro"/>
</dbReference>
<dbReference type="SUPFAM" id="SSF55248">
    <property type="entry name" value="PCD-like"/>
    <property type="match status" value="1"/>
</dbReference>
<name>A0A931IZ92_9BURK</name>
<dbReference type="Pfam" id="PF01329">
    <property type="entry name" value="Pterin_4a"/>
    <property type="match status" value="1"/>
</dbReference>
<comment type="similarity">
    <text evidence="2">Belongs to the pterin-4-alpha-carbinolamine dehydratase family.</text>
</comment>
<gene>
    <name evidence="5" type="ORF">I7X43_15955</name>
</gene>
<dbReference type="InterPro" id="IPR036428">
    <property type="entry name" value="PCD_sf"/>
</dbReference>
<evidence type="ECO:0000256" key="4">
    <source>
        <dbReference type="ARBA" id="ARBA00023239"/>
    </source>
</evidence>
<proteinExistence type="inferred from homology"/>
<dbReference type="PANTHER" id="PTHR12599:SF0">
    <property type="entry name" value="PTERIN-4-ALPHA-CARBINOLAMINE DEHYDRATASE"/>
    <property type="match status" value="1"/>
</dbReference>
<comment type="catalytic activity">
    <reaction evidence="1">
        <text>(4aS,6R)-4a-hydroxy-L-erythro-5,6,7,8-tetrahydrobiopterin = (6R)-L-erythro-6,7-dihydrobiopterin + H2O</text>
        <dbReference type="Rhea" id="RHEA:11920"/>
        <dbReference type="ChEBI" id="CHEBI:15377"/>
        <dbReference type="ChEBI" id="CHEBI:15642"/>
        <dbReference type="ChEBI" id="CHEBI:43120"/>
        <dbReference type="EC" id="4.2.1.96"/>
    </reaction>
</comment>
<evidence type="ECO:0000313" key="5">
    <source>
        <dbReference type="EMBL" id="MBH9554336.1"/>
    </source>
</evidence>
<protein>
    <recommendedName>
        <fullName evidence="3">4a-hydroxytetrahydrobiopterin dehydratase</fullName>
        <ecNumber evidence="3">4.2.1.96</ecNumber>
    </recommendedName>
</protein>